<dbReference type="PROSITE" id="PS00622">
    <property type="entry name" value="HTH_LUXR_1"/>
    <property type="match status" value="1"/>
</dbReference>
<proteinExistence type="predicted"/>
<name>A0A4R6VPL2_9PSEU</name>
<dbReference type="PRINTS" id="PR00038">
    <property type="entry name" value="HTHLUXR"/>
</dbReference>
<sequence length="923" mass="98585">MPGADVTTVGREAELDAVSRRLIDAQTGTGGVLLVAGEAGIGKSRILAEAARRARARGMTVLTGRSVPRGGPFRPIAEALVPLVTPAVAEHPRLAPYRPVLGRLLPGWPATARPDDALVDPVVLLGEAVRELLDVTAAPRGLLVALDDLHWADQDTLALLDYLAHRVAGTRVLLVGTTRDDEQAPEELDRLRRHPAVTLTALRRLTAPEIATLVRERAGRLDDASVDLVVRTSDGLPLLVEELTDALGSAQGHPGVPHTVADLTRRRMDTLPSPAQDVLRTAAVLAATVEWELLPAASGRPEHEVAAALRAGVDAALLVREPGADGTLRWRHALTRDAVLAALLPPERAALARAAAGALDPGPDDLPDGDLARLVAELYVQCGRGRSAARRLLAPARAAVDAGALGSAEATLRRAAELAPDDHEVALELVRVLSLAGRSVEATERGRDLRPLVHGEQLTLLCLHLARAAAATESWAEVHRVLSPVASSRDPRVDAIRAHVALGENEAGLAVDLARAAAARGAEQGRPEAVCEALEIVGRALRRTEPEVSEAALTDAERCATEHGLTVWRIRALFELGVNDVYRASRKDRLLRAQEQAEDAGMLATAAVLDVHIGTCVALCDGHVAMLPWAERAAARADRLGLAPVSAAARFFGAIGHLWADDRAPVAPLLAEARALAPESMDAGAHYADVEGMAAWVDGDLAGAVAIFDGNTERRRRNPGDIASPMWGVRAVLRAALDPADTAAADDLLAEEIRWHACNEGARLYVDALTHARDGERESAEKSIAEGDRVLAGHRYWRHLLRVELARPAAAGGIGDPGRWLRAAFADHARTGEVCLRRRCRDLMVELGVPVPRSRRDGAVVPTDLRELGVTPREWQVLELVDQGLTNPQIAERLFLSPRTVETHVAALLAKTGLSRRAELRTR</sequence>
<dbReference type="GO" id="GO:0005524">
    <property type="term" value="F:ATP binding"/>
    <property type="evidence" value="ECO:0007669"/>
    <property type="project" value="UniProtKB-KW"/>
</dbReference>
<dbReference type="Gene3D" id="1.10.10.10">
    <property type="entry name" value="Winged helix-like DNA-binding domain superfamily/Winged helix DNA-binding domain"/>
    <property type="match status" value="1"/>
</dbReference>
<dbReference type="Pfam" id="PF00196">
    <property type="entry name" value="GerE"/>
    <property type="match status" value="1"/>
</dbReference>
<evidence type="ECO:0000313" key="5">
    <source>
        <dbReference type="Proteomes" id="UP000295705"/>
    </source>
</evidence>
<dbReference type="AlphaFoldDB" id="A0A4R6VPL2"/>
<keyword evidence="2" id="KW-0067">ATP-binding</keyword>
<dbReference type="CDD" id="cd06170">
    <property type="entry name" value="LuxR_C_like"/>
    <property type="match status" value="1"/>
</dbReference>
<dbReference type="PROSITE" id="PS50043">
    <property type="entry name" value="HTH_LUXR_2"/>
    <property type="match status" value="1"/>
</dbReference>
<protein>
    <submittedName>
        <fullName evidence="4">Regulatory LuxR family protein</fullName>
    </submittedName>
</protein>
<dbReference type="Proteomes" id="UP000295705">
    <property type="component" value="Unassembled WGS sequence"/>
</dbReference>
<keyword evidence="1" id="KW-0547">Nucleotide-binding</keyword>
<dbReference type="EMBL" id="SNYO01000001">
    <property type="protein sequence ID" value="TDQ65859.1"/>
    <property type="molecule type" value="Genomic_DNA"/>
</dbReference>
<reference evidence="4 5" key="1">
    <citation type="submission" date="2019-03" db="EMBL/GenBank/DDBJ databases">
        <title>Genomic Encyclopedia of Type Strains, Phase IV (KMG-IV): sequencing the most valuable type-strain genomes for metagenomic binning, comparative biology and taxonomic classification.</title>
        <authorList>
            <person name="Goeker M."/>
        </authorList>
    </citation>
    <scope>NUCLEOTIDE SEQUENCE [LARGE SCALE GENOMIC DNA]</scope>
    <source>
        <strain evidence="4 5">DSM 45775</strain>
    </source>
</reference>
<dbReference type="InterPro" id="IPR000792">
    <property type="entry name" value="Tscrpt_reg_LuxR_C"/>
</dbReference>
<dbReference type="PANTHER" id="PTHR16305">
    <property type="entry name" value="TESTICULAR SOLUBLE ADENYLYL CYCLASE"/>
    <property type="match status" value="1"/>
</dbReference>
<feature type="domain" description="HTH luxR-type" evidence="3">
    <location>
        <begin position="861"/>
        <end position="923"/>
    </location>
</feature>
<dbReference type="RefSeq" id="WP_166659723.1">
    <property type="nucleotide sequence ID" value="NZ_BAABHR010000049.1"/>
</dbReference>
<dbReference type="GO" id="GO:0006355">
    <property type="term" value="P:regulation of DNA-templated transcription"/>
    <property type="evidence" value="ECO:0007669"/>
    <property type="project" value="InterPro"/>
</dbReference>
<evidence type="ECO:0000256" key="2">
    <source>
        <dbReference type="ARBA" id="ARBA00022840"/>
    </source>
</evidence>
<dbReference type="SMART" id="SM00421">
    <property type="entry name" value="HTH_LUXR"/>
    <property type="match status" value="1"/>
</dbReference>
<gene>
    <name evidence="4" type="ORF">EV188_1011111</name>
</gene>
<dbReference type="Pfam" id="PF13191">
    <property type="entry name" value="AAA_16"/>
    <property type="match status" value="1"/>
</dbReference>
<dbReference type="InterPro" id="IPR027417">
    <property type="entry name" value="P-loop_NTPase"/>
</dbReference>
<evidence type="ECO:0000313" key="4">
    <source>
        <dbReference type="EMBL" id="TDQ65859.1"/>
    </source>
</evidence>
<evidence type="ECO:0000256" key="1">
    <source>
        <dbReference type="ARBA" id="ARBA00022741"/>
    </source>
</evidence>
<dbReference type="PANTHER" id="PTHR16305:SF35">
    <property type="entry name" value="TRANSCRIPTIONAL ACTIVATOR DOMAIN"/>
    <property type="match status" value="1"/>
</dbReference>
<accession>A0A4R6VPL2</accession>
<dbReference type="Gene3D" id="3.40.50.300">
    <property type="entry name" value="P-loop containing nucleotide triphosphate hydrolases"/>
    <property type="match status" value="1"/>
</dbReference>
<comment type="caution">
    <text evidence="4">The sequence shown here is derived from an EMBL/GenBank/DDBJ whole genome shotgun (WGS) entry which is preliminary data.</text>
</comment>
<dbReference type="InterPro" id="IPR016032">
    <property type="entry name" value="Sig_transdc_resp-reg_C-effctor"/>
</dbReference>
<organism evidence="4 5">
    <name type="scientific">Actinomycetospora succinea</name>
    <dbReference type="NCBI Taxonomy" id="663603"/>
    <lineage>
        <taxon>Bacteria</taxon>
        <taxon>Bacillati</taxon>
        <taxon>Actinomycetota</taxon>
        <taxon>Actinomycetes</taxon>
        <taxon>Pseudonocardiales</taxon>
        <taxon>Pseudonocardiaceae</taxon>
        <taxon>Actinomycetospora</taxon>
    </lineage>
</organism>
<evidence type="ECO:0000259" key="3">
    <source>
        <dbReference type="PROSITE" id="PS50043"/>
    </source>
</evidence>
<keyword evidence="5" id="KW-1185">Reference proteome</keyword>
<dbReference type="InterPro" id="IPR041664">
    <property type="entry name" value="AAA_16"/>
</dbReference>
<dbReference type="SUPFAM" id="SSF52540">
    <property type="entry name" value="P-loop containing nucleoside triphosphate hydrolases"/>
    <property type="match status" value="1"/>
</dbReference>
<dbReference type="SUPFAM" id="SSF46894">
    <property type="entry name" value="C-terminal effector domain of the bipartite response regulators"/>
    <property type="match status" value="1"/>
</dbReference>
<dbReference type="GO" id="GO:0005737">
    <property type="term" value="C:cytoplasm"/>
    <property type="evidence" value="ECO:0007669"/>
    <property type="project" value="TreeGrafter"/>
</dbReference>
<dbReference type="GO" id="GO:0004016">
    <property type="term" value="F:adenylate cyclase activity"/>
    <property type="evidence" value="ECO:0007669"/>
    <property type="project" value="TreeGrafter"/>
</dbReference>
<dbReference type="GO" id="GO:0003677">
    <property type="term" value="F:DNA binding"/>
    <property type="evidence" value="ECO:0007669"/>
    <property type="project" value="InterPro"/>
</dbReference>
<dbReference type="InterPro" id="IPR036388">
    <property type="entry name" value="WH-like_DNA-bd_sf"/>
</dbReference>